<keyword evidence="6 13" id="KW-0812">Transmembrane</keyword>
<evidence type="ECO:0000256" key="13">
    <source>
        <dbReference type="HAMAP-Rule" id="MF_01810"/>
    </source>
</evidence>
<dbReference type="InterPro" id="IPR038221">
    <property type="entry name" value="YidC_periplasmic_sf"/>
</dbReference>
<evidence type="ECO:0000256" key="12">
    <source>
        <dbReference type="ARBA" id="ARBA00033342"/>
    </source>
</evidence>
<dbReference type="KEGG" id="odi:ODI_R0004"/>
<evidence type="ECO:0000256" key="5">
    <source>
        <dbReference type="ARBA" id="ARBA00022475"/>
    </source>
</evidence>
<dbReference type="OrthoDB" id="9780552at2"/>
<dbReference type="Proteomes" id="UP000078558">
    <property type="component" value="Chromosome I"/>
</dbReference>
<keyword evidence="7 13" id="KW-0653">Protein transport</keyword>
<evidence type="ECO:0000256" key="4">
    <source>
        <dbReference type="ARBA" id="ARBA00022448"/>
    </source>
</evidence>
<comment type="subunit">
    <text evidence="13">Interacts with the Sec translocase complex via SecD. Specifically interacts with transmembrane segments of nascent integral membrane proteins during membrane integration.</text>
</comment>
<evidence type="ECO:0000256" key="8">
    <source>
        <dbReference type="ARBA" id="ARBA00022989"/>
    </source>
</evidence>
<dbReference type="NCBIfam" id="NF002352">
    <property type="entry name" value="PRK01318.1-3"/>
    <property type="match status" value="1"/>
</dbReference>
<feature type="domain" description="Membrane insertase YidC N-terminal" evidence="16">
    <location>
        <begin position="92"/>
        <end position="365"/>
    </location>
</feature>
<gene>
    <name evidence="13" type="primary">yidC</name>
    <name evidence="17" type="ORF">ODI_03187</name>
    <name evidence="18" type="ORF">ODI_R0004</name>
</gene>
<dbReference type="GO" id="GO:0032977">
    <property type="term" value="F:membrane insertase activity"/>
    <property type="evidence" value="ECO:0007669"/>
    <property type="project" value="InterPro"/>
</dbReference>
<feature type="domain" description="Membrane insertase YidC/Oxa/ALB C-terminal" evidence="15">
    <location>
        <begin position="377"/>
        <end position="555"/>
    </location>
</feature>
<dbReference type="EMBL" id="LT907988">
    <property type="protein sequence ID" value="SOE45891.1"/>
    <property type="molecule type" value="Genomic_DNA"/>
</dbReference>
<proteinExistence type="inferred from homology"/>
<evidence type="ECO:0000256" key="6">
    <source>
        <dbReference type="ARBA" id="ARBA00022692"/>
    </source>
</evidence>
<evidence type="ECO:0000259" key="15">
    <source>
        <dbReference type="Pfam" id="PF02096"/>
    </source>
</evidence>
<dbReference type="InterPro" id="IPR001708">
    <property type="entry name" value="YidC/ALB3/OXA1/COX18"/>
</dbReference>
<evidence type="ECO:0000259" key="16">
    <source>
        <dbReference type="Pfam" id="PF14849"/>
    </source>
</evidence>
<evidence type="ECO:0000256" key="2">
    <source>
        <dbReference type="ARBA" id="ARBA00010527"/>
    </source>
</evidence>
<dbReference type="NCBIfam" id="TIGR03592">
    <property type="entry name" value="yidC_oxa1_cterm"/>
    <property type="match status" value="1"/>
</dbReference>
<dbReference type="CDD" id="cd20070">
    <property type="entry name" value="5TM_YidC_Alb3"/>
    <property type="match status" value="1"/>
</dbReference>
<dbReference type="InterPro" id="IPR028055">
    <property type="entry name" value="YidC/Oxa/ALB_C"/>
</dbReference>
<dbReference type="Gene3D" id="2.70.98.90">
    <property type="match status" value="1"/>
</dbReference>
<reference evidence="17 19" key="1">
    <citation type="submission" date="2016-06" db="EMBL/GenBank/DDBJ databases">
        <authorList>
            <person name="Kjaerup R.B."/>
            <person name="Dalgaard T.S."/>
            <person name="Juul-Madsen H.R."/>
        </authorList>
    </citation>
    <scope>NUCLEOTIDE SEQUENCE [LARGE SCALE GENOMIC DNA]</scope>
    <source>
        <strain evidence="17">Orrdi1</strain>
    </source>
</reference>
<feature type="region of interest" description="Disordered" evidence="14">
    <location>
        <begin position="34"/>
        <end position="84"/>
    </location>
</feature>
<dbReference type="EMBL" id="FLRC01000052">
    <property type="protein sequence ID" value="SBT27080.1"/>
    <property type="molecule type" value="Genomic_DNA"/>
</dbReference>
<keyword evidence="9 13" id="KW-0472">Membrane</keyword>
<evidence type="ECO:0000256" key="7">
    <source>
        <dbReference type="ARBA" id="ARBA00022927"/>
    </source>
</evidence>
<evidence type="ECO:0000256" key="3">
    <source>
        <dbReference type="ARBA" id="ARBA00015325"/>
    </source>
</evidence>
<organism evidence="17 19">
    <name type="scientific">Orrella dioscoreae</name>
    <dbReference type="NCBI Taxonomy" id="1851544"/>
    <lineage>
        <taxon>Bacteria</taxon>
        <taxon>Pseudomonadati</taxon>
        <taxon>Pseudomonadota</taxon>
        <taxon>Betaproteobacteria</taxon>
        <taxon>Burkholderiales</taxon>
        <taxon>Alcaligenaceae</taxon>
        <taxon>Orrella</taxon>
    </lineage>
</organism>
<keyword evidence="8 13" id="KW-1133">Transmembrane helix</keyword>
<accession>A0A1C3K6C6</accession>
<dbReference type="RefSeq" id="WP_067758024.1">
    <property type="nucleotide sequence ID" value="NZ_LT907988.1"/>
</dbReference>
<dbReference type="InterPro" id="IPR019998">
    <property type="entry name" value="Membr_insert_YidC"/>
</dbReference>
<feature type="compositionally biased region" description="Low complexity" evidence="14">
    <location>
        <begin position="72"/>
        <end position="84"/>
    </location>
</feature>
<reference evidence="18 19" key="2">
    <citation type="submission" date="2017-08" db="EMBL/GenBank/DDBJ databases">
        <authorList>
            <person name="de Groot N.N."/>
        </authorList>
    </citation>
    <scope>NUCLEOTIDE SEQUENCE [LARGE SCALE GENOMIC DNA]</scope>
    <source>
        <strain evidence="18">Orrdi1</strain>
    </source>
</reference>
<dbReference type="Pfam" id="PF14849">
    <property type="entry name" value="YidC_periplas"/>
    <property type="match status" value="1"/>
</dbReference>
<feature type="transmembrane region" description="Helical" evidence="13">
    <location>
        <begin position="446"/>
        <end position="467"/>
    </location>
</feature>
<dbReference type="Pfam" id="PF02096">
    <property type="entry name" value="60KD_IMP"/>
    <property type="match status" value="1"/>
</dbReference>
<evidence type="ECO:0000256" key="14">
    <source>
        <dbReference type="SAM" id="MobiDB-lite"/>
    </source>
</evidence>
<dbReference type="HAMAP" id="MF_01810">
    <property type="entry name" value="YidC_type1"/>
    <property type="match status" value="1"/>
</dbReference>
<evidence type="ECO:0000313" key="18">
    <source>
        <dbReference type="EMBL" id="SOE45891.1"/>
    </source>
</evidence>
<protein>
    <recommendedName>
        <fullName evidence="3 13">Membrane protein insertase YidC</fullName>
    </recommendedName>
    <alternativeName>
        <fullName evidence="12 13">Foldase YidC</fullName>
    </alternativeName>
    <alternativeName>
        <fullName evidence="11 13">Membrane integrase YidC</fullName>
    </alternativeName>
    <alternativeName>
        <fullName evidence="13">Membrane protein YidC</fullName>
    </alternativeName>
</protein>
<dbReference type="PRINTS" id="PR00701">
    <property type="entry name" value="60KDINNERMP"/>
</dbReference>
<dbReference type="GO" id="GO:0051205">
    <property type="term" value="P:protein insertion into membrane"/>
    <property type="evidence" value="ECO:0007669"/>
    <property type="project" value="TreeGrafter"/>
</dbReference>
<dbReference type="GO" id="GO:0005886">
    <property type="term" value="C:plasma membrane"/>
    <property type="evidence" value="ECO:0007669"/>
    <property type="project" value="UniProtKB-SubCell"/>
</dbReference>
<keyword evidence="19" id="KW-1185">Reference proteome</keyword>
<feature type="transmembrane region" description="Helical" evidence="13">
    <location>
        <begin position="377"/>
        <end position="396"/>
    </location>
</feature>
<evidence type="ECO:0000256" key="1">
    <source>
        <dbReference type="ARBA" id="ARBA00004429"/>
    </source>
</evidence>
<feature type="transmembrane region" description="Helical" evidence="13">
    <location>
        <begin position="516"/>
        <end position="539"/>
    </location>
</feature>
<name>A0A1C3K6C6_9BURK</name>
<keyword evidence="5 13" id="KW-1003">Cell membrane</keyword>
<evidence type="ECO:0000313" key="17">
    <source>
        <dbReference type="EMBL" id="SBT27080.1"/>
    </source>
</evidence>
<evidence type="ECO:0000256" key="9">
    <source>
        <dbReference type="ARBA" id="ARBA00023136"/>
    </source>
</evidence>
<dbReference type="AlphaFoldDB" id="A0A1C3K6C6"/>
<evidence type="ECO:0000313" key="19">
    <source>
        <dbReference type="Proteomes" id="UP000078558"/>
    </source>
</evidence>
<dbReference type="NCBIfam" id="NF002353">
    <property type="entry name" value="PRK01318.1-4"/>
    <property type="match status" value="1"/>
</dbReference>
<dbReference type="InterPro" id="IPR047196">
    <property type="entry name" value="YidC_ALB_C"/>
</dbReference>
<keyword evidence="10 13" id="KW-0143">Chaperone</keyword>
<dbReference type="NCBIfam" id="TIGR03593">
    <property type="entry name" value="yidC_nterm"/>
    <property type="match status" value="1"/>
</dbReference>
<comment type="function">
    <text evidence="13">Required for the insertion and/or proper folding and/or complex formation of integral membrane proteins into the membrane. Involved in integration of membrane proteins that insert both dependently and independently of the Sec translocase complex, as well as at least some lipoproteins. Aids folding of multispanning membrane proteins.</text>
</comment>
<dbReference type="PRINTS" id="PR01900">
    <property type="entry name" value="YIDCPROTEIN"/>
</dbReference>
<dbReference type="PANTHER" id="PTHR12428:SF65">
    <property type="entry name" value="CYTOCHROME C OXIDASE ASSEMBLY PROTEIN COX18, MITOCHONDRIAL"/>
    <property type="match status" value="1"/>
</dbReference>
<comment type="subcellular location">
    <subcellularLocation>
        <location evidence="1">Cell inner membrane</location>
        <topology evidence="1">Multi-pass membrane protein</topology>
    </subcellularLocation>
    <subcellularLocation>
        <location evidence="13">Cell membrane</location>
        <topology evidence="13">Multi-pass membrane protein</topology>
    </subcellularLocation>
</comment>
<dbReference type="STRING" id="1851544.ODI_03187"/>
<dbReference type="InterPro" id="IPR028053">
    <property type="entry name" value="Membr_insert_YidC_N"/>
</dbReference>
<keyword evidence="4 13" id="KW-0813">Transport</keyword>
<feature type="transmembrane region" description="Helical" evidence="13">
    <location>
        <begin position="6"/>
        <end position="23"/>
    </location>
</feature>
<dbReference type="GO" id="GO:0015031">
    <property type="term" value="P:protein transport"/>
    <property type="evidence" value="ECO:0007669"/>
    <property type="project" value="UniProtKB-KW"/>
</dbReference>
<evidence type="ECO:0000256" key="11">
    <source>
        <dbReference type="ARBA" id="ARBA00033245"/>
    </source>
</evidence>
<sequence>MEIRRTILLMIFSFSLLLLWNNWQTYNGKPSLFGTPPASSTQAANGAQGDTPAPAAQGVPNAPTSTPASAVEAPPAGLPGATAAAQTQAEPVVISTDVLRLTFDTAGAQIIRAELLKFPATDRPDQPSVLLDRSNALTYLVQSGVVGASGGPGFPTHMTPFRVTTTDRELQGDALTVSFEGISGGVKVTKTYTLHRGRYDIDVRHDIANVGDAAVTPSLYLQITRDGNNPPDTSSFYHTFTGPALYSEQEKFQKVGFSDIEKNKGTYIKQADNGWISMVQHYFVTAWVPPQGTQRTNDMTQVQPNIYAIRSIEPVGAVAPGANATIDSHLWIGPQDQKALSALAPGLELVVDYGWLTIIAKPLFALMTWLHSLLGNWGWTIVALTFLIKLFFYPLASTSYRSMARMKAVAPRLQALKEKYGDDRQKMNTAMMELYRNEKINPLGGCLPMVVQIPVFISLYWVLLASVEMRGAPWILWIHDLSVRDPWFILPAVMMATMFLQIKLNPTPPDPMQAKIMMIMPLVFGGMMFFFPAGLVLYWCVNNILSIAQQYYITKKIEKQTAAAKA</sequence>
<comment type="similarity">
    <text evidence="2 13">Belongs to the OXA1/ALB3/YidC family. Type 1 subfamily.</text>
</comment>
<dbReference type="CDD" id="cd19961">
    <property type="entry name" value="EcYidC-like_peri"/>
    <property type="match status" value="1"/>
</dbReference>
<evidence type="ECO:0000256" key="10">
    <source>
        <dbReference type="ARBA" id="ARBA00023186"/>
    </source>
</evidence>
<dbReference type="PANTHER" id="PTHR12428">
    <property type="entry name" value="OXA1"/>
    <property type="match status" value="1"/>
</dbReference>